<protein>
    <submittedName>
        <fullName evidence="1">Uncharacterized protein</fullName>
    </submittedName>
</protein>
<sequence length="110" mass="12865">MEIFPLSQNECSIPFQASEAKVRNQEKRKVRVLRRKRGVSNGKKAESCFRELLDGCSTKPWWEISNGNINEKKQVEYAHKIGICGQEGIRNQQKEFKRIRRKRSMGEGRL</sequence>
<name>A0A564Z5E7_HYMDI</name>
<dbReference type="Proteomes" id="UP000321570">
    <property type="component" value="Unassembled WGS sequence"/>
</dbReference>
<dbReference type="AlphaFoldDB" id="A0A564Z5E7"/>
<dbReference type="EMBL" id="CABIJS010000666">
    <property type="protein sequence ID" value="VUZ54737.1"/>
    <property type="molecule type" value="Genomic_DNA"/>
</dbReference>
<evidence type="ECO:0000313" key="2">
    <source>
        <dbReference type="Proteomes" id="UP000321570"/>
    </source>
</evidence>
<accession>A0A564Z5E7</accession>
<reference evidence="1 2" key="1">
    <citation type="submission" date="2019-07" db="EMBL/GenBank/DDBJ databases">
        <authorList>
            <person name="Jastrzebski P J."/>
            <person name="Paukszto L."/>
            <person name="Jastrzebski P J."/>
        </authorList>
    </citation>
    <scope>NUCLEOTIDE SEQUENCE [LARGE SCALE GENOMIC DNA]</scope>
    <source>
        <strain evidence="1 2">WMS-il1</strain>
    </source>
</reference>
<proteinExistence type="predicted"/>
<evidence type="ECO:0000313" key="1">
    <source>
        <dbReference type="EMBL" id="VUZ54737.1"/>
    </source>
</evidence>
<organism evidence="1 2">
    <name type="scientific">Hymenolepis diminuta</name>
    <name type="common">Rat tapeworm</name>
    <dbReference type="NCBI Taxonomy" id="6216"/>
    <lineage>
        <taxon>Eukaryota</taxon>
        <taxon>Metazoa</taxon>
        <taxon>Spiralia</taxon>
        <taxon>Lophotrochozoa</taxon>
        <taxon>Platyhelminthes</taxon>
        <taxon>Cestoda</taxon>
        <taxon>Eucestoda</taxon>
        <taxon>Cyclophyllidea</taxon>
        <taxon>Hymenolepididae</taxon>
        <taxon>Hymenolepis</taxon>
    </lineage>
</organism>
<keyword evidence="2" id="KW-1185">Reference proteome</keyword>
<gene>
    <name evidence="1" type="ORF">WMSIL1_LOCUS12817</name>
</gene>